<dbReference type="EMBL" id="FMJD01000010">
    <property type="protein sequence ID" value="SCM78032.1"/>
    <property type="molecule type" value="Genomic_DNA"/>
</dbReference>
<proteinExistence type="predicted"/>
<evidence type="ECO:0000313" key="2">
    <source>
        <dbReference type="EMBL" id="SCM78032.1"/>
    </source>
</evidence>
<evidence type="ECO:0000256" key="1">
    <source>
        <dbReference type="SAM" id="MobiDB-lite"/>
    </source>
</evidence>
<name>A0A212LKG4_9HYPH</name>
<accession>A0A212LKG4</accession>
<sequence length="151" mass="16373">MVRDYSAGADHHPLRLPLRLLIDGRRSDPARWRQPPRRGAPDAARRRRPHRRHEGVVGRSFGCGGAREGGAGGRQGQCRRGGADGRRRRPAEIVGSGGVRLDGAPQDHPPDRRLGGGRDAPQGSLRPALMTPGFPAAFTRRDRAPAPRRAA</sequence>
<organism evidence="2">
    <name type="scientific">uncultured Pleomorphomonas sp</name>
    <dbReference type="NCBI Taxonomy" id="442121"/>
    <lineage>
        <taxon>Bacteria</taxon>
        <taxon>Pseudomonadati</taxon>
        <taxon>Pseudomonadota</taxon>
        <taxon>Alphaproteobacteria</taxon>
        <taxon>Hyphomicrobiales</taxon>
        <taxon>Pleomorphomonadaceae</taxon>
        <taxon>Pleomorphomonas</taxon>
        <taxon>environmental samples</taxon>
    </lineage>
</organism>
<feature type="compositionally biased region" description="Gly residues" evidence="1">
    <location>
        <begin position="61"/>
        <end position="75"/>
    </location>
</feature>
<reference evidence="2" key="1">
    <citation type="submission" date="2016-08" db="EMBL/GenBank/DDBJ databases">
        <authorList>
            <person name="Seilhamer J.J."/>
        </authorList>
    </citation>
    <scope>NUCLEOTIDE SEQUENCE</scope>
    <source>
        <strain evidence="2">86</strain>
    </source>
</reference>
<gene>
    <name evidence="2" type="ORF">KL86PLE_60354</name>
</gene>
<protein>
    <submittedName>
        <fullName evidence="2">Uncharacterized protein</fullName>
    </submittedName>
</protein>
<feature type="region of interest" description="Disordered" evidence="1">
    <location>
        <begin position="23"/>
        <end position="151"/>
    </location>
</feature>
<dbReference type="AlphaFoldDB" id="A0A212LKG4"/>